<organism evidence="1 2">
    <name type="scientific">Granulimonas faecalis</name>
    <dbReference type="NCBI Taxonomy" id="2894155"/>
    <lineage>
        <taxon>Bacteria</taxon>
        <taxon>Bacillati</taxon>
        <taxon>Actinomycetota</taxon>
        <taxon>Coriobacteriia</taxon>
        <taxon>Coriobacteriales</taxon>
        <taxon>Kribbibacteriaceae</taxon>
        <taxon>Granulimonas</taxon>
    </lineage>
</organism>
<protein>
    <submittedName>
        <fullName evidence="1">Uncharacterized protein</fullName>
    </submittedName>
</protein>
<evidence type="ECO:0000313" key="1">
    <source>
        <dbReference type="EMBL" id="GJM54948.1"/>
    </source>
</evidence>
<sequence>MLSIDGASRIPCLPDEIRWMFEEWVLKHFPEIPDDPDGTCLARGLFVMGDLESVSRGLGHDWREVLDGRFLNAFSLSALDEHVEGVEVEGMDSHGVYDDGGLISWGPSAGTGRLLGKRFFRQA</sequence>
<evidence type="ECO:0000313" key="2">
    <source>
        <dbReference type="Proteomes" id="UP001055025"/>
    </source>
</evidence>
<dbReference type="Proteomes" id="UP001055025">
    <property type="component" value="Unassembled WGS sequence"/>
</dbReference>
<gene>
    <name evidence="1" type="ORF">ATOP_06030</name>
</gene>
<reference evidence="1" key="1">
    <citation type="journal article" date="2022" name="Int. J. Syst. Evol. Microbiol.">
        <title>Granulimonas faecalis gen. nov., sp. nov., and Leptogranulimonas caecicola gen. nov., sp. nov., novel lactate-producing Atopobiaceae bacteria isolated from mouse intestines, and an emended description of the family Atopobiaceae.</title>
        <authorList>
            <person name="Morinaga K."/>
            <person name="Kusada H."/>
            <person name="Sakamoto S."/>
            <person name="Murakami T."/>
            <person name="Toyoda A."/>
            <person name="Mori H."/>
            <person name="Meng X.Y."/>
            <person name="Takashino M."/>
            <person name="Murotomi K."/>
            <person name="Tamaki H."/>
        </authorList>
    </citation>
    <scope>NUCLEOTIDE SEQUENCE</scope>
    <source>
        <strain evidence="1">OPF53</strain>
    </source>
</reference>
<proteinExistence type="predicted"/>
<comment type="caution">
    <text evidence="1">The sequence shown here is derived from an EMBL/GenBank/DDBJ whole genome shotgun (WGS) entry which is preliminary data.</text>
</comment>
<dbReference type="EMBL" id="BQKC01000001">
    <property type="protein sequence ID" value="GJM54948.1"/>
    <property type="molecule type" value="Genomic_DNA"/>
</dbReference>
<dbReference type="AlphaFoldDB" id="A0AAV5B2S2"/>
<accession>A0AAV5B2S2</accession>
<keyword evidence="2" id="KW-1185">Reference proteome</keyword>
<name>A0AAV5B2S2_9ACTN</name>
<dbReference type="RefSeq" id="WP_204406890.1">
    <property type="nucleotide sequence ID" value="NZ_BQKC01000001.1"/>
</dbReference>